<dbReference type="AlphaFoldDB" id="A0A1N6UKX0"/>
<reference evidence="2 3" key="1">
    <citation type="submission" date="2017-01" db="EMBL/GenBank/DDBJ databases">
        <authorList>
            <person name="Varghese N."/>
            <person name="Submissions S."/>
        </authorList>
    </citation>
    <scope>NUCLEOTIDE SEQUENCE [LARGE SCALE GENOMIC DNA]</scope>
    <source>
        <strain evidence="2 3">ATCC 700171</strain>
    </source>
</reference>
<organism evidence="2 3">
    <name type="scientific">Paracoccus thiocyanatus</name>
    <dbReference type="NCBI Taxonomy" id="34006"/>
    <lineage>
        <taxon>Bacteria</taxon>
        <taxon>Pseudomonadati</taxon>
        <taxon>Pseudomonadota</taxon>
        <taxon>Alphaproteobacteria</taxon>
        <taxon>Rhodobacterales</taxon>
        <taxon>Paracoccaceae</taxon>
        <taxon>Paracoccus</taxon>
    </lineage>
</organism>
<evidence type="ECO:0000256" key="1">
    <source>
        <dbReference type="SAM" id="MobiDB-lite"/>
    </source>
</evidence>
<proteinExistence type="predicted"/>
<evidence type="ECO:0000313" key="3">
    <source>
        <dbReference type="Proteomes" id="UP000323956"/>
    </source>
</evidence>
<name>A0A1N6UKX0_9RHOB</name>
<protein>
    <recommendedName>
        <fullName evidence="4">Type I secretion protein ATPase</fullName>
    </recommendedName>
</protein>
<evidence type="ECO:0008006" key="4">
    <source>
        <dbReference type="Google" id="ProtNLM"/>
    </source>
</evidence>
<dbReference type="OrthoDB" id="8283038at2"/>
<feature type="compositionally biased region" description="Polar residues" evidence="1">
    <location>
        <begin position="275"/>
        <end position="285"/>
    </location>
</feature>
<gene>
    <name evidence="2" type="ORF">SAMN05421641_11184</name>
</gene>
<feature type="compositionally biased region" description="Low complexity" evidence="1">
    <location>
        <begin position="257"/>
        <end position="273"/>
    </location>
</feature>
<dbReference type="EMBL" id="FTMK01000011">
    <property type="protein sequence ID" value="SIQ66187.1"/>
    <property type="molecule type" value="Genomic_DNA"/>
</dbReference>
<feature type="region of interest" description="Disordered" evidence="1">
    <location>
        <begin position="74"/>
        <end position="105"/>
    </location>
</feature>
<sequence>MLTIDAAEEAIWHFVGVFHMAQECGRMRIDYDRLVPRSADPDLGPIQTLDLAAWHPYRPLDHLPEIRHAPPAWPAEGLAADPRPPAMTSPSQAPQGASAPGTVYEPALPAHPAWTALPPGAFPPPPPDWILPVPGSVAVIAVQKTRLADDDQLDPQAMRGGLADAAQIASRLEAMAAQAEGLGIALPIAMPADEPAFRLIAEAFRQAELPAQGPGTGPAEIHGRQGADVQGNYLDGVKVDARPDMDALMPAYRQEAARLAEQQAGQQAAAPRQDGPSSANPTTAPATPDGGQGHDLILGNNTLVNEVVINSAVLSAPVVVVAGGVYSYSIVSQVNLWSDADTLFGAGMAAGQPQDAPTQGVNYASHASFSNPMPLPEGGDGAAPQYWLTATLEGSLVGMNWIDQYNLMSDGDIASITLQAGKTLLLMGENGALNQVSLAELGMHYDLVIVDGQIINLNAVLQTNVLLDDDRIMVDGAPGGAIGSGDNLLINDATILQSGQSGIVATSAAQDAMLAAAAAGKVALPDSVLNDPAFQGLDVVRVLHIQGDLVSVNIVRQTNVLGDADQIELYRDDLVLAGGEVRLVTGSNLLVNAATIAEFGVDATIHSGGEVYSDALLHQAELVLPGDPLLPGPPGGLATEAVLFLADGMLGDDGPQGEFVPIGTHAELSVDAMETVLA</sequence>
<dbReference type="RefSeq" id="WP_149765735.1">
    <property type="nucleotide sequence ID" value="NZ_FTMK01000011.1"/>
</dbReference>
<accession>A0A1N6UKX0</accession>
<feature type="region of interest" description="Disordered" evidence="1">
    <location>
        <begin position="257"/>
        <end position="297"/>
    </location>
</feature>
<dbReference type="Proteomes" id="UP000323956">
    <property type="component" value="Unassembled WGS sequence"/>
</dbReference>
<evidence type="ECO:0000313" key="2">
    <source>
        <dbReference type="EMBL" id="SIQ66187.1"/>
    </source>
</evidence>